<dbReference type="GO" id="GO:0016208">
    <property type="term" value="F:AMP binding"/>
    <property type="evidence" value="ECO:0007669"/>
    <property type="project" value="TreeGrafter"/>
</dbReference>
<dbReference type="PANTHER" id="PTHR32315:SF3">
    <property type="entry name" value="ADENINE PHOSPHORIBOSYLTRANSFERASE"/>
    <property type="match status" value="1"/>
</dbReference>
<dbReference type="InterPro" id="IPR050054">
    <property type="entry name" value="UPRTase/APRTase"/>
</dbReference>
<comment type="subunit">
    <text evidence="6">Homodimer.</text>
</comment>
<sequence>MSTPETKSELAQVAQRIPIVPFKGVDFYDIGGLLAHPREFGLCMDLLEARLAPIADKFSAIGCFDARGFLFGPLLGLRLNKKVFMLRKEGKMPRVVNTVTYGKEYKGDNGHGLDSLSIQEGAVEKGESVILIDDLMATGGTMNAGVELVKQAGGSVLLCMCLIELGALKGRDAITTNHPDTPFYTLLSEDLWQ</sequence>
<feature type="domain" description="Phosphoribosyltransferase" evidence="12">
    <location>
        <begin position="33"/>
        <end position="185"/>
    </location>
</feature>
<dbReference type="GO" id="GO:0006166">
    <property type="term" value="P:purine ribonucleoside salvage"/>
    <property type="evidence" value="ECO:0007669"/>
    <property type="project" value="UniProtKB-KW"/>
</dbReference>
<evidence type="ECO:0000313" key="13">
    <source>
        <dbReference type="EMBL" id="OQR87021.1"/>
    </source>
</evidence>
<keyword evidence="9 13" id="KW-0328">Glycosyltransferase</keyword>
<evidence type="ECO:0000256" key="3">
    <source>
        <dbReference type="ARBA" id="ARBA00004496"/>
    </source>
</evidence>
<dbReference type="STRING" id="1202772.A0A1V9YMU4"/>
<evidence type="ECO:0000256" key="1">
    <source>
        <dbReference type="ARBA" id="ARBA00000868"/>
    </source>
</evidence>
<evidence type="ECO:0000256" key="4">
    <source>
        <dbReference type="ARBA" id="ARBA00004659"/>
    </source>
</evidence>
<comment type="pathway">
    <text evidence="4">Purine metabolism; AMP biosynthesis via salvage pathway; AMP from adenine: step 1/1.</text>
</comment>
<evidence type="ECO:0000313" key="14">
    <source>
        <dbReference type="Proteomes" id="UP000243579"/>
    </source>
</evidence>
<comment type="function">
    <text evidence="2">Catalyzes a salvage reaction resulting in the formation of AMP, that is energically less costly than de novo synthesis.</text>
</comment>
<evidence type="ECO:0000256" key="9">
    <source>
        <dbReference type="ARBA" id="ARBA00022676"/>
    </source>
</evidence>
<dbReference type="CDD" id="cd06223">
    <property type="entry name" value="PRTases_typeI"/>
    <property type="match status" value="1"/>
</dbReference>
<comment type="caution">
    <text evidence="13">The sequence shown here is derived from an EMBL/GenBank/DDBJ whole genome shotgun (WGS) entry which is preliminary data.</text>
</comment>
<dbReference type="InterPro" id="IPR000836">
    <property type="entry name" value="PRTase_dom"/>
</dbReference>
<dbReference type="InterPro" id="IPR029057">
    <property type="entry name" value="PRTase-like"/>
</dbReference>
<dbReference type="FunFam" id="3.40.50.2020:FF:000004">
    <property type="entry name" value="Adenine phosphoribosyltransferase"/>
    <property type="match status" value="1"/>
</dbReference>
<proteinExistence type="inferred from homology"/>
<dbReference type="GO" id="GO:0044209">
    <property type="term" value="P:AMP salvage"/>
    <property type="evidence" value="ECO:0007669"/>
    <property type="project" value="TreeGrafter"/>
</dbReference>
<evidence type="ECO:0000256" key="10">
    <source>
        <dbReference type="ARBA" id="ARBA00022679"/>
    </source>
</evidence>
<evidence type="ECO:0000256" key="5">
    <source>
        <dbReference type="ARBA" id="ARBA00008391"/>
    </source>
</evidence>
<dbReference type="GO" id="GO:0002055">
    <property type="term" value="F:adenine binding"/>
    <property type="evidence" value="ECO:0007669"/>
    <property type="project" value="TreeGrafter"/>
</dbReference>
<dbReference type="PANTHER" id="PTHR32315">
    <property type="entry name" value="ADENINE PHOSPHORIBOSYLTRANSFERASE"/>
    <property type="match status" value="1"/>
</dbReference>
<comment type="catalytic activity">
    <reaction evidence="1">
        <text>AMP + diphosphate = 5-phospho-alpha-D-ribose 1-diphosphate + adenine</text>
        <dbReference type="Rhea" id="RHEA:16609"/>
        <dbReference type="ChEBI" id="CHEBI:16708"/>
        <dbReference type="ChEBI" id="CHEBI:33019"/>
        <dbReference type="ChEBI" id="CHEBI:58017"/>
        <dbReference type="ChEBI" id="CHEBI:456215"/>
        <dbReference type="EC" id="2.4.2.7"/>
    </reaction>
</comment>
<comment type="similarity">
    <text evidence="5">Belongs to the purine/pyrimidine phosphoribosyltransferase family.</text>
</comment>
<dbReference type="SUPFAM" id="SSF53271">
    <property type="entry name" value="PRTase-like"/>
    <property type="match status" value="1"/>
</dbReference>
<dbReference type="GO" id="GO:0006168">
    <property type="term" value="P:adenine salvage"/>
    <property type="evidence" value="ECO:0007669"/>
    <property type="project" value="TreeGrafter"/>
</dbReference>
<dbReference type="GO" id="GO:0005737">
    <property type="term" value="C:cytoplasm"/>
    <property type="evidence" value="ECO:0007669"/>
    <property type="project" value="UniProtKB-SubCell"/>
</dbReference>
<dbReference type="Pfam" id="PF00156">
    <property type="entry name" value="Pribosyltran"/>
    <property type="match status" value="1"/>
</dbReference>
<dbReference type="GO" id="GO:0003999">
    <property type="term" value="F:adenine phosphoribosyltransferase activity"/>
    <property type="evidence" value="ECO:0007669"/>
    <property type="project" value="UniProtKB-EC"/>
</dbReference>
<dbReference type="OrthoDB" id="363185at2759"/>
<dbReference type="Gene3D" id="3.40.50.2020">
    <property type="match status" value="1"/>
</dbReference>
<keyword evidence="8" id="KW-0963">Cytoplasm</keyword>
<dbReference type="Proteomes" id="UP000243579">
    <property type="component" value="Unassembled WGS sequence"/>
</dbReference>
<dbReference type="AlphaFoldDB" id="A0A1V9YMU4"/>
<keyword evidence="10 13" id="KW-0808">Transferase</keyword>
<name>A0A1V9YMU4_ACHHY</name>
<protein>
    <recommendedName>
        <fullName evidence="7">adenine phosphoribosyltransferase</fullName>
        <ecNumber evidence="7">2.4.2.7</ecNumber>
    </recommendedName>
</protein>
<evidence type="ECO:0000256" key="11">
    <source>
        <dbReference type="ARBA" id="ARBA00022726"/>
    </source>
</evidence>
<evidence type="ECO:0000256" key="7">
    <source>
        <dbReference type="ARBA" id="ARBA00011893"/>
    </source>
</evidence>
<dbReference type="NCBIfam" id="NF002636">
    <property type="entry name" value="PRK02304.1-5"/>
    <property type="match status" value="1"/>
</dbReference>
<dbReference type="EC" id="2.4.2.7" evidence="7"/>
<evidence type="ECO:0000256" key="2">
    <source>
        <dbReference type="ARBA" id="ARBA00003968"/>
    </source>
</evidence>
<keyword evidence="14" id="KW-1185">Reference proteome</keyword>
<keyword evidence="11" id="KW-0660">Purine salvage</keyword>
<comment type="subcellular location">
    <subcellularLocation>
        <location evidence="3">Cytoplasm</location>
    </subcellularLocation>
</comment>
<organism evidence="13 14">
    <name type="scientific">Achlya hypogyna</name>
    <name type="common">Oomycete</name>
    <name type="synonym">Protoachlya hypogyna</name>
    <dbReference type="NCBI Taxonomy" id="1202772"/>
    <lineage>
        <taxon>Eukaryota</taxon>
        <taxon>Sar</taxon>
        <taxon>Stramenopiles</taxon>
        <taxon>Oomycota</taxon>
        <taxon>Saprolegniomycetes</taxon>
        <taxon>Saprolegniales</taxon>
        <taxon>Achlyaceae</taxon>
        <taxon>Achlya</taxon>
    </lineage>
</organism>
<gene>
    <name evidence="13" type="ORF">ACHHYP_09631</name>
</gene>
<evidence type="ECO:0000256" key="8">
    <source>
        <dbReference type="ARBA" id="ARBA00022490"/>
    </source>
</evidence>
<accession>A0A1V9YMU4</accession>
<evidence type="ECO:0000259" key="12">
    <source>
        <dbReference type="Pfam" id="PF00156"/>
    </source>
</evidence>
<dbReference type="EMBL" id="JNBR01001471">
    <property type="protein sequence ID" value="OQR87021.1"/>
    <property type="molecule type" value="Genomic_DNA"/>
</dbReference>
<evidence type="ECO:0000256" key="6">
    <source>
        <dbReference type="ARBA" id="ARBA00011738"/>
    </source>
</evidence>
<reference evidence="13 14" key="1">
    <citation type="journal article" date="2014" name="Genome Biol. Evol.">
        <title>The secreted proteins of Achlya hypogyna and Thraustotheca clavata identify the ancestral oomycete secretome and reveal gene acquisitions by horizontal gene transfer.</title>
        <authorList>
            <person name="Misner I."/>
            <person name="Blouin N."/>
            <person name="Leonard G."/>
            <person name="Richards T.A."/>
            <person name="Lane C.E."/>
        </authorList>
    </citation>
    <scope>NUCLEOTIDE SEQUENCE [LARGE SCALE GENOMIC DNA]</scope>
    <source>
        <strain evidence="13 14">ATCC 48635</strain>
    </source>
</reference>